<evidence type="ECO:0000256" key="5">
    <source>
        <dbReference type="ARBA" id="ARBA00022499"/>
    </source>
</evidence>
<dbReference type="Pfam" id="PF16557">
    <property type="entry name" value="CUTL"/>
    <property type="match status" value="1"/>
</dbReference>
<comment type="caution">
    <text evidence="23">The sequence shown here is derived from an EMBL/GenBank/DDBJ whole genome shotgun (WGS) entry which is preliminary data.</text>
</comment>
<dbReference type="Pfam" id="PF00046">
    <property type="entry name" value="Homeodomain"/>
    <property type="match status" value="1"/>
</dbReference>
<dbReference type="FunFam" id="1.10.260.40:FF:000003">
    <property type="entry name" value="DNA-binding protein SATB"/>
    <property type="match status" value="2"/>
</dbReference>
<dbReference type="SMART" id="SM00389">
    <property type="entry name" value="HOX"/>
    <property type="match status" value="1"/>
</dbReference>
<sequence length="774" mass="85464">MPIQLLTDAPEATVADMLLDVYHMVTLRIHLHSYAKLEELPCEQWTHTTVRFALKELLKEMNQHSLAKECPLSQSMISSIVSSCYYASVPSSKCQEFGRWYRKYKKIKGEYQDKLWHGRDRSDIKVEREALADLCSLGQRPAPLSALSHFSSSHHQQPPPPPPQSKPSSQHALSLPPSPPLHPPRPPHPPAPSLLGPARLLPSQVPPQLVRQQLAMAHLLNQQLAFSRLLTHTHPPHSHAHAGGAHTHTHPPLTHQQFLNHPPIPRPASSKPSGADAPSLGHAPSAQDVPADIYRQVREELRRASVSQAVFARVAFNRTQGLLSEILRKEEDPRSASQSLLVNLKAMQSFLGLPEGERDRIYQEERERNSSSNSSNSTASSLTHTPSSSPATARHTQNKPPPPHVEIPLKFGSLASISSAIYEEIQQEMKRAKVSQALFAKVAANKSQGWLCELLRWRENPSPENRTLWENLCTIRRFLLLPQAERDAAYEDESRLHHAERAHNLSSDLQPAQRQHIPTLKDPLPMHVEASPMLLPEEGGAMSLRLGVGSKDGGSSGGGGGGAGGSSSSSGGAGGSRKPRSRTKISLEALVILQSFIQDVGLYPDQEAVHTLAAQLGLPKGTVLKFFQNQRYHARHHSRQKEAPEEEEEEEEGEDGGDGPVVGEAEEGEEQEEVEEELDGEVVRRGKEEAAPHPEEVLSCPEESAGAPNGARRRERSRGRDRGHREERGGEGEEEERGGQEEEKEEEVERAMEEECDPVCVSPVSSPETATQQR</sequence>
<dbReference type="InterPro" id="IPR038216">
    <property type="entry name" value="SATB_CUTL_sf"/>
</dbReference>
<reference evidence="23 24" key="1">
    <citation type="submission" date="2024-09" db="EMBL/GenBank/DDBJ databases">
        <title>A chromosome-level genome assembly of Gray's grenadier anchovy, Coilia grayii.</title>
        <authorList>
            <person name="Fu Z."/>
        </authorList>
    </citation>
    <scope>NUCLEOTIDE SEQUENCE [LARGE SCALE GENOMIC DNA]</scope>
    <source>
        <strain evidence="23">G4</strain>
        <tissue evidence="23">Muscle</tissue>
    </source>
</reference>
<feature type="region of interest" description="Disordered" evidence="18">
    <location>
        <begin position="233"/>
        <end position="290"/>
    </location>
</feature>
<dbReference type="EMBL" id="JBHFQA010000037">
    <property type="protein sequence ID" value="KAL2076915.1"/>
    <property type="molecule type" value="Genomic_DNA"/>
</dbReference>
<dbReference type="InterPro" id="IPR009057">
    <property type="entry name" value="Homeodomain-like_sf"/>
</dbReference>
<keyword evidence="8" id="KW-0832">Ubl conjugation</keyword>
<evidence type="ECO:0000313" key="23">
    <source>
        <dbReference type="EMBL" id="KAL2076915.1"/>
    </source>
</evidence>
<dbReference type="AlphaFoldDB" id="A0ABD1IRS4"/>
<dbReference type="FunFam" id="1.10.10.60:FF:000070">
    <property type="entry name" value="DNA-binding protein SATB"/>
    <property type="match status" value="1"/>
</dbReference>
<feature type="compositionally biased region" description="Low complexity" evidence="18">
    <location>
        <begin position="370"/>
        <end position="381"/>
    </location>
</feature>
<keyword evidence="24" id="KW-1185">Reference proteome</keyword>
<feature type="compositionally biased region" description="Low complexity" evidence="18">
    <location>
        <begin position="166"/>
        <end position="175"/>
    </location>
</feature>
<evidence type="ECO:0000259" key="19">
    <source>
        <dbReference type="PROSITE" id="PS50071"/>
    </source>
</evidence>
<keyword evidence="7" id="KW-0677">Repeat</keyword>
<feature type="domain" description="CUT" evidence="20">
    <location>
        <begin position="279"/>
        <end position="366"/>
    </location>
</feature>
<evidence type="ECO:0000256" key="3">
    <source>
        <dbReference type="ARBA" id="ARBA00022447"/>
    </source>
</evidence>
<dbReference type="InterPro" id="IPR032392">
    <property type="entry name" value="ULD"/>
</dbReference>
<keyword evidence="9" id="KW-0156">Chromatin regulator</keyword>
<keyword evidence="5" id="KW-1017">Isopeptide bond</keyword>
<evidence type="ECO:0000256" key="11">
    <source>
        <dbReference type="ARBA" id="ARBA00023125"/>
    </source>
</evidence>
<feature type="compositionally biased region" description="Acidic residues" evidence="18">
    <location>
        <begin position="664"/>
        <end position="680"/>
    </location>
</feature>
<keyword evidence="12 15" id="KW-0371">Homeobox</keyword>
<evidence type="ECO:0000313" key="24">
    <source>
        <dbReference type="Proteomes" id="UP001591681"/>
    </source>
</evidence>
<gene>
    <name evidence="23" type="ORF">ACEWY4_027489</name>
</gene>
<evidence type="ECO:0000259" key="22">
    <source>
        <dbReference type="PROSITE" id="PS51983"/>
    </source>
</evidence>
<evidence type="ECO:0000256" key="18">
    <source>
        <dbReference type="SAM" id="MobiDB-lite"/>
    </source>
</evidence>
<dbReference type="SUPFAM" id="SSF47413">
    <property type="entry name" value="lambda repressor-like DNA-binding domains"/>
    <property type="match status" value="2"/>
</dbReference>
<evidence type="ECO:0000256" key="16">
    <source>
        <dbReference type="RuleBase" id="RU000682"/>
    </source>
</evidence>
<evidence type="ECO:0000259" key="21">
    <source>
        <dbReference type="PROSITE" id="PS51982"/>
    </source>
</evidence>
<keyword evidence="14 15" id="KW-0539">Nucleus</keyword>
<accession>A0ABD1IRS4</accession>
<dbReference type="InterPro" id="IPR003350">
    <property type="entry name" value="CUT_dom"/>
</dbReference>
<feature type="compositionally biased region" description="Polar residues" evidence="18">
    <location>
        <begin position="382"/>
        <end position="395"/>
    </location>
</feature>
<keyword evidence="11 15" id="KW-0238">DNA-binding</keyword>
<dbReference type="PROSITE" id="PS50071">
    <property type="entry name" value="HOMEOBOX_2"/>
    <property type="match status" value="1"/>
</dbReference>
<dbReference type="CDD" id="cd00086">
    <property type="entry name" value="homeodomain"/>
    <property type="match status" value="1"/>
</dbReference>
<evidence type="ECO:0000256" key="10">
    <source>
        <dbReference type="ARBA" id="ARBA00023015"/>
    </source>
</evidence>
<dbReference type="SMART" id="SM01109">
    <property type="entry name" value="CUT"/>
    <property type="match status" value="2"/>
</dbReference>
<keyword evidence="3" id="KW-0160">Chromosomal rearrangement</keyword>
<dbReference type="SUPFAM" id="SSF46689">
    <property type="entry name" value="Homeodomain-like"/>
    <property type="match status" value="1"/>
</dbReference>
<evidence type="ECO:0000256" key="4">
    <source>
        <dbReference type="ARBA" id="ARBA00022491"/>
    </source>
</evidence>
<evidence type="ECO:0000256" key="8">
    <source>
        <dbReference type="ARBA" id="ARBA00022843"/>
    </source>
</evidence>
<proteinExistence type="inferred from homology"/>
<dbReference type="PROSITE" id="PS51983">
    <property type="entry name" value="CUTL"/>
    <property type="match status" value="1"/>
</dbReference>
<comment type="subcellular location">
    <subcellularLocation>
        <location evidence="1 15 16">Nucleus</location>
    </subcellularLocation>
</comment>
<dbReference type="Gene3D" id="3.10.20.710">
    <property type="entry name" value="SATB, ubiquitin-like oligomerisation domain"/>
    <property type="match status" value="1"/>
</dbReference>
<dbReference type="InterPro" id="IPR001356">
    <property type="entry name" value="HD"/>
</dbReference>
<feature type="compositionally biased region" description="Low complexity" evidence="18">
    <location>
        <begin position="241"/>
        <end position="255"/>
    </location>
</feature>
<dbReference type="PANTHER" id="PTHR15116">
    <property type="entry name" value="DNA-BINDING PROTEIN SATB FAMILY MEMBER"/>
    <property type="match status" value="1"/>
</dbReference>
<feature type="region of interest" description="Disordered" evidence="18">
    <location>
        <begin position="634"/>
        <end position="774"/>
    </location>
</feature>
<feature type="region of interest" description="Disordered" evidence="18">
    <location>
        <begin position="544"/>
        <end position="581"/>
    </location>
</feature>
<name>A0ABD1IRS4_9TELE</name>
<dbReference type="InterPro" id="IPR010982">
    <property type="entry name" value="Lambda_DNA-bd_dom_sf"/>
</dbReference>
<evidence type="ECO:0000256" key="2">
    <source>
        <dbReference type="ARBA" id="ARBA00008190"/>
    </source>
</evidence>
<dbReference type="FunFam" id="1.10.260.70:FF:000001">
    <property type="entry name" value="DNA-binding protein SATB"/>
    <property type="match status" value="1"/>
</dbReference>
<evidence type="ECO:0000256" key="9">
    <source>
        <dbReference type="ARBA" id="ARBA00022853"/>
    </source>
</evidence>
<feature type="compositionally biased region" description="Low complexity" evidence="18">
    <location>
        <begin position="145"/>
        <end position="156"/>
    </location>
</feature>
<keyword evidence="13 17" id="KW-0804">Transcription</keyword>
<evidence type="ECO:0000256" key="17">
    <source>
        <dbReference type="RuleBase" id="RU361129"/>
    </source>
</evidence>
<evidence type="ECO:0000256" key="6">
    <source>
        <dbReference type="ARBA" id="ARBA00022553"/>
    </source>
</evidence>
<dbReference type="Gene3D" id="1.10.260.40">
    <property type="entry name" value="lambda repressor-like DNA-binding domains"/>
    <property type="match status" value="2"/>
</dbReference>
<dbReference type="Pfam" id="PF02376">
    <property type="entry name" value="CUT"/>
    <property type="match status" value="2"/>
</dbReference>
<evidence type="ECO:0000256" key="14">
    <source>
        <dbReference type="ARBA" id="ARBA00023242"/>
    </source>
</evidence>
<feature type="region of interest" description="Disordered" evidence="18">
    <location>
        <begin position="363"/>
        <end position="408"/>
    </location>
</feature>
<dbReference type="Gene3D" id="1.10.260.70">
    <property type="entry name" value="SATB, CULT domain"/>
    <property type="match status" value="1"/>
</dbReference>
<dbReference type="GO" id="GO:0031981">
    <property type="term" value="C:nuclear lumen"/>
    <property type="evidence" value="ECO:0007669"/>
    <property type="project" value="UniProtKB-ARBA"/>
</dbReference>
<dbReference type="GO" id="GO:0006325">
    <property type="term" value="P:chromatin organization"/>
    <property type="evidence" value="ECO:0007669"/>
    <property type="project" value="UniProtKB-KW"/>
</dbReference>
<feature type="compositionally biased region" description="Gly residues" evidence="18">
    <location>
        <begin position="550"/>
        <end position="575"/>
    </location>
</feature>
<keyword evidence="4" id="KW-0678">Repressor</keyword>
<dbReference type="InterPro" id="IPR038224">
    <property type="entry name" value="SATB_ULD_sf"/>
</dbReference>
<evidence type="ECO:0000256" key="12">
    <source>
        <dbReference type="ARBA" id="ARBA00023155"/>
    </source>
</evidence>
<feature type="compositionally biased region" description="Basic and acidic residues" evidence="18">
    <location>
        <begin position="681"/>
        <end position="696"/>
    </location>
</feature>
<dbReference type="GO" id="GO:0003677">
    <property type="term" value="F:DNA binding"/>
    <property type="evidence" value="ECO:0007669"/>
    <property type="project" value="UniProtKB-UniRule"/>
</dbReference>
<dbReference type="InterPro" id="IPR032355">
    <property type="entry name" value="CUTL"/>
</dbReference>
<dbReference type="InterPro" id="IPR039673">
    <property type="entry name" value="SATB1/SATB2"/>
</dbReference>
<organism evidence="23 24">
    <name type="scientific">Coilia grayii</name>
    <name type="common">Gray's grenadier anchovy</name>
    <dbReference type="NCBI Taxonomy" id="363190"/>
    <lineage>
        <taxon>Eukaryota</taxon>
        <taxon>Metazoa</taxon>
        <taxon>Chordata</taxon>
        <taxon>Craniata</taxon>
        <taxon>Vertebrata</taxon>
        <taxon>Euteleostomi</taxon>
        <taxon>Actinopterygii</taxon>
        <taxon>Neopterygii</taxon>
        <taxon>Teleostei</taxon>
        <taxon>Clupei</taxon>
        <taxon>Clupeiformes</taxon>
        <taxon>Clupeoidei</taxon>
        <taxon>Engraulidae</taxon>
        <taxon>Coilinae</taxon>
        <taxon>Coilia</taxon>
    </lineage>
</organism>
<evidence type="ECO:0000256" key="15">
    <source>
        <dbReference type="PROSITE-ProRule" id="PRU00108"/>
    </source>
</evidence>
<dbReference type="GO" id="GO:0003700">
    <property type="term" value="F:DNA-binding transcription factor activity"/>
    <property type="evidence" value="ECO:0007669"/>
    <property type="project" value="UniProtKB-ARBA"/>
</dbReference>
<feature type="compositionally biased region" description="Polar residues" evidence="18">
    <location>
        <begin position="763"/>
        <end position="774"/>
    </location>
</feature>
<dbReference type="GO" id="GO:0006357">
    <property type="term" value="P:regulation of transcription by RNA polymerase II"/>
    <property type="evidence" value="ECO:0007669"/>
    <property type="project" value="UniProtKB-ARBA"/>
</dbReference>
<feature type="domain" description="CUT" evidence="20">
    <location>
        <begin position="407"/>
        <end position="494"/>
    </location>
</feature>
<feature type="compositionally biased region" description="Acidic residues" evidence="18">
    <location>
        <begin position="644"/>
        <end position="657"/>
    </location>
</feature>
<feature type="domain" description="CUTL" evidence="22">
    <location>
        <begin position="36"/>
        <end position="109"/>
    </location>
</feature>
<feature type="domain" description="CMP" evidence="21">
    <location>
        <begin position="1"/>
        <end position="33"/>
    </location>
</feature>
<dbReference type="PROSITE" id="PS51042">
    <property type="entry name" value="CUT"/>
    <property type="match status" value="2"/>
</dbReference>
<dbReference type="Gene3D" id="1.10.10.60">
    <property type="entry name" value="Homeodomain-like"/>
    <property type="match status" value="1"/>
</dbReference>
<dbReference type="PANTHER" id="PTHR15116:SF15">
    <property type="entry name" value="DNA-BINDING PROTEIN SATB2"/>
    <property type="match status" value="1"/>
</dbReference>
<feature type="DNA-binding region" description="Homeobox" evidence="15">
    <location>
        <begin position="578"/>
        <end position="638"/>
    </location>
</feature>
<protein>
    <recommendedName>
        <fullName evidence="17">DNA-binding protein SATB</fullName>
    </recommendedName>
    <alternativeName>
        <fullName evidence="17">Special AT-rich sequence-binding protein</fullName>
    </alternativeName>
</protein>
<feature type="compositionally biased region" description="Pro residues" evidence="18">
    <location>
        <begin position="176"/>
        <end position="192"/>
    </location>
</feature>
<feature type="compositionally biased region" description="Basic and acidic residues" evidence="18">
    <location>
        <begin position="718"/>
        <end position="753"/>
    </location>
</feature>
<evidence type="ECO:0000259" key="20">
    <source>
        <dbReference type="PROSITE" id="PS51042"/>
    </source>
</evidence>
<dbReference type="Proteomes" id="UP001591681">
    <property type="component" value="Unassembled WGS sequence"/>
</dbReference>
<evidence type="ECO:0000256" key="7">
    <source>
        <dbReference type="ARBA" id="ARBA00022737"/>
    </source>
</evidence>
<evidence type="ECO:0000256" key="13">
    <source>
        <dbReference type="ARBA" id="ARBA00023163"/>
    </source>
</evidence>
<feature type="region of interest" description="Disordered" evidence="18">
    <location>
        <begin position="145"/>
        <end position="200"/>
    </location>
</feature>
<dbReference type="PROSITE" id="PS51982">
    <property type="entry name" value="CMP"/>
    <property type="match status" value="1"/>
</dbReference>
<keyword evidence="6" id="KW-0597">Phosphoprotein</keyword>
<evidence type="ECO:0000256" key="1">
    <source>
        <dbReference type="ARBA" id="ARBA00004123"/>
    </source>
</evidence>
<comment type="similarity">
    <text evidence="2 17">Belongs to the CUT homeobox family.</text>
</comment>
<keyword evidence="10 17" id="KW-0805">Transcription regulation</keyword>
<feature type="domain" description="Homeobox" evidence="19">
    <location>
        <begin position="576"/>
        <end position="637"/>
    </location>
</feature>